<evidence type="ECO:0000256" key="4">
    <source>
        <dbReference type="ARBA" id="ARBA00022695"/>
    </source>
</evidence>
<evidence type="ECO:0000313" key="9">
    <source>
        <dbReference type="Proteomes" id="UP001236748"/>
    </source>
</evidence>
<dbReference type="RefSeq" id="WP_098465537.1">
    <property type="nucleotide sequence ID" value="NZ_CP117450.1"/>
</dbReference>
<proteinExistence type="inferred from homology"/>
<dbReference type="Proteomes" id="UP001236748">
    <property type="component" value="Chromosome"/>
</dbReference>
<dbReference type="GeneID" id="99719256"/>
<gene>
    <name evidence="8" type="ORF">PSH67_00875</name>
</gene>
<keyword evidence="3" id="KW-0808">Transferase</keyword>
<evidence type="ECO:0000256" key="1">
    <source>
        <dbReference type="ARBA" id="ARBA00022649"/>
    </source>
</evidence>
<comment type="caution">
    <text evidence="6">Lacks conserved residue(s) required for the propagation of feature annotation.</text>
</comment>
<keyword evidence="5 6" id="KW-0238">DNA-binding</keyword>
<dbReference type="PROSITE" id="PS52018">
    <property type="entry name" value="DART"/>
    <property type="match status" value="1"/>
</dbReference>
<dbReference type="InterPro" id="IPR029494">
    <property type="entry name" value="DarT"/>
</dbReference>
<accession>A0ABY9FVA3</accession>
<evidence type="ECO:0000256" key="3">
    <source>
        <dbReference type="ARBA" id="ARBA00022679"/>
    </source>
</evidence>
<evidence type="ECO:0000256" key="6">
    <source>
        <dbReference type="PROSITE-ProRule" id="PRU01362"/>
    </source>
</evidence>
<sequence length="173" mass="19494">MKALLVKHGVDGVWHFTDQSNLQSIIDNKGLFSLAEAESRGLKIPAPGGNEWSHTADKINNVDNYVHLAFIDDHPMLFHTRSDGRTPNPIWLKVSIDILDFPGVQYTADVSNKAGVPLLAPETAREKIDLEAMFTYMDWKDPEVRQRRNLALRSEILIPRLIPINMILGKKNG</sequence>
<name>A0ABY9FVA3_9PSED</name>
<protein>
    <submittedName>
        <fullName evidence="8">DarT ssDNA thymidine ADP-ribosyltransferase family protein</fullName>
    </submittedName>
</protein>
<reference evidence="8 9" key="1">
    <citation type="submission" date="2023-02" db="EMBL/GenBank/DDBJ databases">
        <title>Evolution of Hrp T3SS in non-pathogenic Pseudomonas fluorescens.</title>
        <authorList>
            <person name="Liao K."/>
            <person name="Wei H."/>
            <person name="Gu Y."/>
        </authorList>
    </citation>
    <scope>NUCLEOTIDE SEQUENCE [LARGE SCALE GENOMIC DNA]</scope>
    <source>
        <strain evidence="8 9">FP2043</strain>
    </source>
</reference>
<evidence type="ECO:0000313" key="8">
    <source>
        <dbReference type="EMBL" id="WLH07244.1"/>
    </source>
</evidence>
<evidence type="ECO:0000259" key="7">
    <source>
        <dbReference type="PROSITE" id="PS52018"/>
    </source>
</evidence>
<organism evidence="8 9">
    <name type="scientific">Pseudomonas lurida</name>
    <dbReference type="NCBI Taxonomy" id="244566"/>
    <lineage>
        <taxon>Bacteria</taxon>
        <taxon>Pseudomonadati</taxon>
        <taxon>Pseudomonadota</taxon>
        <taxon>Gammaproteobacteria</taxon>
        <taxon>Pseudomonadales</taxon>
        <taxon>Pseudomonadaceae</taxon>
        <taxon>Pseudomonas</taxon>
    </lineage>
</organism>
<evidence type="ECO:0000256" key="5">
    <source>
        <dbReference type="ARBA" id="ARBA00023125"/>
    </source>
</evidence>
<keyword evidence="1 6" id="KW-1277">Toxin-antitoxin system</keyword>
<comment type="similarity">
    <text evidence="6">Belongs to the DarT ADP-ribosyltransferase family.</text>
</comment>
<keyword evidence="4" id="KW-0548">Nucleotidyltransferase</keyword>
<evidence type="ECO:0000256" key="2">
    <source>
        <dbReference type="ARBA" id="ARBA00022676"/>
    </source>
</evidence>
<dbReference type="EMBL" id="CP117450">
    <property type="protein sequence ID" value="WLH07244.1"/>
    <property type="molecule type" value="Genomic_DNA"/>
</dbReference>
<feature type="domain" description="DarT" evidence="7">
    <location>
        <begin position="11"/>
        <end position="173"/>
    </location>
</feature>
<keyword evidence="9" id="KW-1185">Reference proteome</keyword>
<dbReference type="Pfam" id="PF14487">
    <property type="entry name" value="DarT"/>
    <property type="match status" value="1"/>
</dbReference>
<keyword evidence="2" id="KW-0328">Glycosyltransferase</keyword>